<dbReference type="PANTHER" id="PTHR42879">
    <property type="entry name" value="3-OXOACYL-(ACYL-CARRIER-PROTEIN) REDUCTASE"/>
    <property type="match status" value="1"/>
</dbReference>
<evidence type="ECO:0000256" key="6">
    <source>
        <dbReference type="ARBA" id="ARBA00047400"/>
    </source>
</evidence>
<proteinExistence type="inferred from homology"/>
<keyword evidence="3" id="KW-0964">Secreted</keyword>
<dbReference type="NCBIfam" id="NF005559">
    <property type="entry name" value="PRK07231.1"/>
    <property type="match status" value="1"/>
</dbReference>
<dbReference type="InterPro" id="IPR002347">
    <property type="entry name" value="SDR_fam"/>
</dbReference>
<dbReference type="InterPro" id="IPR036291">
    <property type="entry name" value="NAD(P)-bd_dom_sf"/>
</dbReference>
<dbReference type="GO" id="GO:0004316">
    <property type="term" value="F:3-oxoacyl-[acyl-carrier-protein] reductase (NADPH) activity"/>
    <property type="evidence" value="ECO:0007669"/>
    <property type="project" value="UniProtKB-EC"/>
</dbReference>
<comment type="subcellular location">
    <subcellularLocation>
        <location evidence="1">Secreted</location>
        <location evidence="1">Cell wall</location>
    </subcellularLocation>
</comment>
<dbReference type="FunFam" id="3.40.50.720:FF:000173">
    <property type="entry name" value="3-oxoacyl-[acyl-carrier protein] reductase"/>
    <property type="match status" value="1"/>
</dbReference>
<dbReference type="AlphaFoldDB" id="A0A231GXI1"/>
<dbReference type="GeneID" id="66723593"/>
<evidence type="ECO:0000256" key="3">
    <source>
        <dbReference type="ARBA" id="ARBA00022512"/>
    </source>
</evidence>
<dbReference type="PROSITE" id="PS00061">
    <property type="entry name" value="ADH_SHORT"/>
    <property type="match status" value="1"/>
</dbReference>
<dbReference type="InterPro" id="IPR050259">
    <property type="entry name" value="SDR"/>
</dbReference>
<comment type="caution">
    <text evidence="7">The sequence shown here is derived from an EMBL/GenBank/DDBJ whole genome shotgun (WGS) entry which is preliminary data.</text>
</comment>
<evidence type="ECO:0000256" key="2">
    <source>
        <dbReference type="ARBA" id="ARBA00006484"/>
    </source>
</evidence>
<organism evidence="7 8">
    <name type="scientific">Nocardia cerradoensis</name>
    <dbReference type="NCBI Taxonomy" id="85688"/>
    <lineage>
        <taxon>Bacteria</taxon>
        <taxon>Bacillati</taxon>
        <taxon>Actinomycetota</taxon>
        <taxon>Actinomycetes</taxon>
        <taxon>Mycobacteriales</taxon>
        <taxon>Nocardiaceae</taxon>
        <taxon>Nocardia</taxon>
    </lineage>
</organism>
<reference evidence="7 8" key="1">
    <citation type="submission" date="2017-07" db="EMBL/GenBank/DDBJ databases">
        <title>First draft Genome Sequence of Nocardia cerradoensis isolated from human infection.</title>
        <authorList>
            <person name="Carrasco G."/>
        </authorList>
    </citation>
    <scope>NUCLEOTIDE SEQUENCE [LARGE SCALE GENOMIC DNA]</scope>
    <source>
        <strain evidence="7 8">CNM20130759</strain>
    </source>
</reference>
<dbReference type="RefSeq" id="WP_063016572.1">
    <property type="nucleotide sequence ID" value="NZ_NGAF01000021.1"/>
</dbReference>
<gene>
    <name evidence="7" type="primary">fabG_33</name>
    <name evidence="7" type="ORF">B7C42_06707</name>
</gene>
<dbReference type="Gene3D" id="3.40.50.720">
    <property type="entry name" value="NAD(P)-binding Rossmann-like Domain"/>
    <property type="match status" value="1"/>
</dbReference>
<dbReference type="SUPFAM" id="SSF51735">
    <property type="entry name" value="NAD(P)-binding Rossmann-fold domains"/>
    <property type="match status" value="1"/>
</dbReference>
<dbReference type="Pfam" id="PF13561">
    <property type="entry name" value="adh_short_C2"/>
    <property type="match status" value="1"/>
</dbReference>
<comment type="similarity">
    <text evidence="2">Belongs to the short-chain dehydrogenases/reductases (SDR) family.</text>
</comment>
<accession>A0A231GXI1</accession>
<evidence type="ECO:0000313" key="8">
    <source>
        <dbReference type="Proteomes" id="UP000215506"/>
    </source>
</evidence>
<dbReference type="InterPro" id="IPR020904">
    <property type="entry name" value="Sc_DH/Rdtase_CS"/>
</dbReference>
<dbReference type="PANTHER" id="PTHR42879:SF2">
    <property type="entry name" value="3-OXOACYL-[ACYL-CARRIER-PROTEIN] REDUCTASE FABG"/>
    <property type="match status" value="1"/>
</dbReference>
<evidence type="ECO:0000313" key="7">
    <source>
        <dbReference type="EMBL" id="OXR41309.1"/>
    </source>
</evidence>
<dbReference type="EMBL" id="NGAF01000021">
    <property type="protein sequence ID" value="OXR41309.1"/>
    <property type="molecule type" value="Genomic_DNA"/>
</dbReference>
<dbReference type="PRINTS" id="PR00081">
    <property type="entry name" value="GDHRDH"/>
</dbReference>
<keyword evidence="3" id="KW-0134">Cell wall</keyword>
<dbReference type="GO" id="GO:0032787">
    <property type="term" value="P:monocarboxylic acid metabolic process"/>
    <property type="evidence" value="ECO:0007669"/>
    <property type="project" value="UniProtKB-ARBA"/>
</dbReference>
<dbReference type="PRINTS" id="PR00080">
    <property type="entry name" value="SDRFAMILY"/>
</dbReference>
<evidence type="ECO:0000256" key="5">
    <source>
        <dbReference type="ARBA" id="ARBA00040781"/>
    </source>
</evidence>
<comment type="catalytic activity">
    <reaction evidence="6">
        <text>a (3R)-hydroxyacyl-[ACP] + NADP(+) = a 3-oxoacyl-[ACP] + NADPH + H(+)</text>
        <dbReference type="Rhea" id="RHEA:17397"/>
        <dbReference type="Rhea" id="RHEA-COMP:9916"/>
        <dbReference type="Rhea" id="RHEA-COMP:9945"/>
        <dbReference type="ChEBI" id="CHEBI:15378"/>
        <dbReference type="ChEBI" id="CHEBI:57783"/>
        <dbReference type="ChEBI" id="CHEBI:58349"/>
        <dbReference type="ChEBI" id="CHEBI:78776"/>
        <dbReference type="ChEBI" id="CHEBI:78827"/>
        <dbReference type="EC" id="1.1.1.100"/>
    </reaction>
    <physiologicalReaction direction="right-to-left" evidence="6">
        <dbReference type="Rhea" id="RHEA:17399"/>
    </physiologicalReaction>
</comment>
<evidence type="ECO:0000256" key="1">
    <source>
        <dbReference type="ARBA" id="ARBA00004191"/>
    </source>
</evidence>
<evidence type="ECO:0000256" key="4">
    <source>
        <dbReference type="ARBA" id="ARBA00023002"/>
    </source>
</evidence>
<protein>
    <recommendedName>
        <fullName evidence="5">3-oxoacyl-[acyl-carrier-protein] reductase MabA</fullName>
    </recommendedName>
</protein>
<dbReference type="Proteomes" id="UP000215506">
    <property type="component" value="Unassembled WGS sequence"/>
</dbReference>
<keyword evidence="8" id="KW-1185">Reference proteome</keyword>
<sequence>MSNRVALVTGGAQGIGEGISRKLGEAGFRVAVADLNHEVAQQTAKEIVSAGGQAIAVPIDVTDTDSVKAAVQQVTDSFGPVEIAVNNAGWDDFMKFLDTDEAFWDKILDINFKGALRVNHTVVPGMIERGFGRVINIGSDAGRVGSSLEAVYSGAKGGIIAFTKTLAREVATKGVTVNTVCPGPTDTPALRKFANNSGQDADKVLGGMTRAVPMKRLALPSDIAAAVAFFASDETGYITGQTLSVSGGLTMA</sequence>
<keyword evidence="4 7" id="KW-0560">Oxidoreductase</keyword>
<name>A0A231GXI1_9NOCA</name>